<protein>
    <submittedName>
        <fullName evidence="2">Uncharacterized protein</fullName>
    </submittedName>
</protein>
<keyword evidence="1" id="KW-0472">Membrane</keyword>
<dbReference type="OrthoDB" id="239588at2157"/>
<feature type="transmembrane region" description="Helical" evidence="1">
    <location>
        <begin position="6"/>
        <end position="36"/>
    </location>
</feature>
<dbReference type="KEGG" id="halu:HUG12_10590"/>
<keyword evidence="1" id="KW-0812">Transmembrane</keyword>
<sequence>MVSSRALTALVGIGLSIAVSVAAWVYFDTLLVFLLIPFVPFLLRGRGDDSARTAPRACPECGFRTRDPEVRYCPRDGTELRGD</sequence>
<evidence type="ECO:0000313" key="3">
    <source>
        <dbReference type="Proteomes" id="UP000509626"/>
    </source>
</evidence>
<evidence type="ECO:0000313" key="2">
    <source>
        <dbReference type="EMBL" id="QLG62155.1"/>
    </source>
</evidence>
<evidence type="ECO:0000256" key="1">
    <source>
        <dbReference type="SAM" id="Phobius"/>
    </source>
</evidence>
<dbReference type="EMBL" id="CP058579">
    <property type="protein sequence ID" value="QLG62155.1"/>
    <property type="molecule type" value="Genomic_DNA"/>
</dbReference>
<keyword evidence="3" id="KW-1185">Reference proteome</keyword>
<accession>A0A7D5LBI7</accession>
<dbReference type="Proteomes" id="UP000509626">
    <property type="component" value="Chromosome"/>
</dbReference>
<gene>
    <name evidence="2" type="ORF">HUG12_10590</name>
</gene>
<name>A0A7D5LBI7_9EURY</name>
<keyword evidence="1" id="KW-1133">Transmembrane helix</keyword>
<organism evidence="2 3">
    <name type="scientific">Halorarum salinum</name>
    <dbReference type="NCBI Taxonomy" id="2743089"/>
    <lineage>
        <taxon>Archaea</taxon>
        <taxon>Methanobacteriati</taxon>
        <taxon>Methanobacteriota</taxon>
        <taxon>Stenosarchaea group</taxon>
        <taxon>Halobacteria</taxon>
        <taxon>Halobacteriales</taxon>
        <taxon>Haloferacaceae</taxon>
        <taxon>Halorarum</taxon>
    </lineage>
</organism>
<dbReference type="AlphaFoldDB" id="A0A7D5LBI7"/>
<proteinExistence type="predicted"/>
<reference evidence="2 3" key="1">
    <citation type="submission" date="2020-06" db="EMBL/GenBank/DDBJ databases">
        <title>NJ-3-1, isolated from saline soil.</title>
        <authorList>
            <person name="Cui H.L."/>
            <person name="Shi X."/>
        </authorList>
    </citation>
    <scope>NUCLEOTIDE SEQUENCE [LARGE SCALE GENOMIC DNA]</scope>
    <source>
        <strain evidence="2 3">NJ-3-1</strain>
    </source>
</reference>
<dbReference type="RefSeq" id="WP_179268740.1">
    <property type="nucleotide sequence ID" value="NZ_CP058579.1"/>
</dbReference>
<dbReference type="GeneID" id="56037911"/>